<reference evidence="1" key="1">
    <citation type="submission" date="2014-11" db="EMBL/GenBank/DDBJ databases">
        <authorList>
            <person name="Amaro Gonzalez C."/>
        </authorList>
    </citation>
    <scope>NUCLEOTIDE SEQUENCE</scope>
</reference>
<sequence length="14" mass="1643">MIVIQTPQLCKIKK</sequence>
<organism evidence="1">
    <name type="scientific">Anguilla anguilla</name>
    <name type="common">European freshwater eel</name>
    <name type="synonym">Muraena anguilla</name>
    <dbReference type="NCBI Taxonomy" id="7936"/>
    <lineage>
        <taxon>Eukaryota</taxon>
        <taxon>Metazoa</taxon>
        <taxon>Chordata</taxon>
        <taxon>Craniata</taxon>
        <taxon>Vertebrata</taxon>
        <taxon>Euteleostomi</taxon>
        <taxon>Actinopterygii</taxon>
        <taxon>Neopterygii</taxon>
        <taxon>Teleostei</taxon>
        <taxon>Anguilliformes</taxon>
        <taxon>Anguillidae</taxon>
        <taxon>Anguilla</taxon>
    </lineage>
</organism>
<evidence type="ECO:0000313" key="1">
    <source>
        <dbReference type="EMBL" id="JAH07021.1"/>
    </source>
</evidence>
<accession>A0A0E9PQW5</accession>
<name>A0A0E9PQW5_ANGAN</name>
<protein>
    <submittedName>
        <fullName evidence="1">Uncharacterized protein</fullName>
    </submittedName>
</protein>
<dbReference type="EMBL" id="GBXM01101556">
    <property type="protein sequence ID" value="JAH07021.1"/>
    <property type="molecule type" value="Transcribed_RNA"/>
</dbReference>
<proteinExistence type="predicted"/>
<reference evidence="1" key="2">
    <citation type="journal article" date="2015" name="Fish Shellfish Immunol.">
        <title>Early steps in the European eel (Anguilla anguilla)-Vibrio vulnificus interaction in the gills: Role of the RtxA13 toxin.</title>
        <authorList>
            <person name="Callol A."/>
            <person name="Pajuelo D."/>
            <person name="Ebbesson L."/>
            <person name="Teles M."/>
            <person name="MacKenzie S."/>
            <person name="Amaro C."/>
        </authorList>
    </citation>
    <scope>NUCLEOTIDE SEQUENCE</scope>
</reference>